<sequence length="706" mass="76023">MDAHKQVTVQFRVVSGAEFPRTNFIGTIDPYIRVYLDGNILGETRHFKNQQDPVWEEDFFFDASRDEDGCLCSVLRLELYDENRTRQDEHVGSVEIDLSEVPPETFDPIVKQEAQFYDYDIIYKDEKRGEKLSRQGRSPTLRVGFLGSIPSWNALVAQLAGWEEEVGLLVDEDSRQLYAPLPGGEGAGLYGGIQYLLPRAVHFKLVTASKHHTGLHLDFRCPKARCLRIERVSYHQHRKRLLKGLRVYAEATLTNLPLFTDLGRLQLLASKRRAAASHSVPDTLERTGFPTDVTGSSLSYKRVSRAMAAPPVALLDADSSCVYVPVGNPASPAAMLQLDFGEDSGDGGRLGRGGGRLEGGPQRAVLRALTIKAERSEGQGRELVYDFLTASCETTTTITESYRRGIKILGGEYQYTCAAELPGAFDDQQLEVYDSAALVAFSLEAEPITWCRFAELFEPPPEPDVDEDGNALLGALDPDLIPHSMGSMAIMMAQQGGKMVGKVVDHLGNLVGGMNLVGSGGSGGSNTSNPGGAGGGALVLKAIKAPLKLFRAGKDAIVGGKEAALEQEDSSPFGKGEQGRRGGSGRGERSNGYERDRDRDMRASGDFSNGSGGDGGFGKERGIQGQGSGSYNYNPTGKDRSRSAEGGPYGGREGAVTGSRNKRELLVNSGSRGGGNGGGGSGSGRAPPRSRRGGRWDDDDEDDDSD</sequence>
<feature type="domain" description="C2" evidence="4">
    <location>
        <begin position="1"/>
        <end position="111"/>
    </location>
</feature>
<dbReference type="AlphaFoldDB" id="A0A8J4EWA5"/>
<evidence type="ECO:0000259" key="4">
    <source>
        <dbReference type="PROSITE" id="PS50004"/>
    </source>
</evidence>
<name>A0A8J4EWA5_9CHLO</name>
<dbReference type="Pfam" id="PF00168">
    <property type="entry name" value="C2"/>
    <property type="match status" value="1"/>
</dbReference>
<dbReference type="InterPro" id="IPR035892">
    <property type="entry name" value="C2_domain_sf"/>
</dbReference>
<keyword evidence="1" id="KW-0479">Metal-binding</keyword>
<feature type="compositionally biased region" description="Acidic residues" evidence="3">
    <location>
        <begin position="697"/>
        <end position="706"/>
    </location>
</feature>
<reference evidence="5" key="1">
    <citation type="journal article" date="2021" name="Proc. Natl. Acad. Sci. U.S.A.">
        <title>Three genomes in the algal genus Volvox reveal the fate of a haploid sex-determining region after a transition to homothallism.</title>
        <authorList>
            <person name="Yamamoto K."/>
            <person name="Hamaji T."/>
            <person name="Kawai-Toyooka H."/>
            <person name="Matsuzaki R."/>
            <person name="Takahashi F."/>
            <person name="Nishimura Y."/>
            <person name="Kawachi M."/>
            <person name="Noguchi H."/>
            <person name="Minakuchi Y."/>
            <person name="Umen J.G."/>
            <person name="Toyoda A."/>
            <person name="Nozaki H."/>
        </authorList>
    </citation>
    <scope>NUCLEOTIDE SEQUENCE</scope>
    <source>
        <strain evidence="5">NIES-3780</strain>
    </source>
</reference>
<dbReference type="PANTHER" id="PTHR45911">
    <property type="entry name" value="C2 DOMAIN-CONTAINING PROTEIN"/>
    <property type="match status" value="1"/>
</dbReference>
<evidence type="ECO:0000313" key="5">
    <source>
        <dbReference type="EMBL" id="GIL48176.1"/>
    </source>
</evidence>
<feature type="compositionally biased region" description="Basic and acidic residues" evidence="3">
    <location>
        <begin position="586"/>
        <end position="603"/>
    </location>
</feature>
<organism evidence="5 6">
    <name type="scientific">Volvox africanus</name>
    <dbReference type="NCBI Taxonomy" id="51714"/>
    <lineage>
        <taxon>Eukaryota</taxon>
        <taxon>Viridiplantae</taxon>
        <taxon>Chlorophyta</taxon>
        <taxon>core chlorophytes</taxon>
        <taxon>Chlorophyceae</taxon>
        <taxon>CS clade</taxon>
        <taxon>Chlamydomonadales</taxon>
        <taxon>Volvocaceae</taxon>
        <taxon>Volvox</taxon>
    </lineage>
</organism>
<dbReference type="GO" id="GO:0016020">
    <property type="term" value="C:membrane"/>
    <property type="evidence" value="ECO:0007669"/>
    <property type="project" value="TreeGrafter"/>
</dbReference>
<dbReference type="Gene3D" id="2.60.40.150">
    <property type="entry name" value="C2 domain"/>
    <property type="match status" value="1"/>
</dbReference>
<dbReference type="SMART" id="SM00239">
    <property type="entry name" value="C2"/>
    <property type="match status" value="1"/>
</dbReference>
<feature type="compositionally biased region" description="Gly residues" evidence="3">
    <location>
        <begin position="671"/>
        <end position="683"/>
    </location>
</feature>
<dbReference type="CDD" id="cd00030">
    <property type="entry name" value="C2"/>
    <property type="match status" value="1"/>
</dbReference>
<evidence type="ECO:0000256" key="1">
    <source>
        <dbReference type="ARBA" id="ARBA00022723"/>
    </source>
</evidence>
<dbReference type="EMBL" id="BNCO01000005">
    <property type="protein sequence ID" value="GIL48176.1"/>
    <property type="molecule type" value="Genomic_DNA"/>
</dbReference>
<feature type="region of interest" description="Disordered" evidence="3">
    <location>
        <begin position="563"/>
        <end position="706"/>
    </location>
</feature>
<evidence type="ECO:0000256" key="2">
    <source>
        <dbReference type="ARBA" id="ARBA00022837"/>
    </source>
</evidence>
<dbReference type="SUPFAM" id="SSF49562">
    <property type="entry name" value="C2 domain (Calcium/lipid-binding domain, CaLB)"/>
    <property type="match status" value="1"/>
</dbReference>
<protein>
    <recommendedName>
        <fullName evidence="4">C2 domain-containing protein</fullName>
    </recommendedName>
</protein>
<comment type="caution">
    <text evidence="5">The sequence shown here is derived from an EMBL/GenBank/DDBJ whole genome shotgun (WGS) entry which is preliminary data.</text>
</comment>
<keyword evidence="2" id="KW-0106">Calcium</keyword>
<proteinExistence type="predicted"/>
<evidence type="ECO:0000313" key="6">
    <source>
        <dbReference type="Proteomes" id="UP000747399"/>
    </source>
</evidence>
<keyword evidence="6" id="KW-1185">Reference proteome</keyword>
<dbReference type="InterPro" id="IPR000008">
    <property type="entry name" value="C2_dom"/>
</dbReference>
<accession>A0A8J4EWA5</accession>
<dbReference type="PROSITE" id="PS50004">
    <property type="entry name" value="C2"/>
    <property type="match status" value="1"/>
</dbReference>
<gene>
    <name evidence="5" type="ORF">Vafri_4866</name>
</gene>
<evidence type="ECO:0000256" key="3">
    <source>
        <dbReference type="SAM" id="MobiDB-lite"/>
    </source>
</evidence>
<dbReference type="Proteomes" id="UP000747399">
    <property type="component" value="Unassembled WGS sequence"/>
</dbReference>
<dbReference type="PANTHER" id="PTHR45911:SF3">
    <property type="entry name" value="DYSFERLIN-RELATED"/>
    <property type="match status" value="1"/>
</dbReference>
<dbReference type="GO" id="GO:0005509">
    <property type="term" value="F:calcium ion binding"/>
    <property type="evidence" value="ECO:0007669"/>
    <property type="project" value="TreeGrafter"/>
</dbReference>